<evidence type="ECO:0000313" key="3">
    <source>
        <dbReference type="EMBL" id="MEV8466839.1"/>
    </source>
</evidence>
<dbReference type="Proteomes" id="UP001553161">
    <property type="component" value="Unassembled WGS sequence"/>
</dbReference>
<dbReference type="Gene3D" id="2.120.10.30">
    <property type="entry name" value="TolB, C-terminal domain"/>
    <property type="match status" value="1"/>
</dbReference>
<comment type="similarity">
    <text evidence="1">Belongs to the SMP-30/CGR1 family.</text>
</comment>
<dbReference type="InterPro" id="IPR011042">
    <property type="entry name" value="6-blade_b-propeller_TolB-like"/>
</dbReference>
<gene>
    <name evidence="3" type="ORF">AB0T83_08625</name>
</gene>
<evidence type="ECO:0000313" key="4">
    <source>
        <dbReference type="Proteomes" id="UP001553161"/>
    </source>
</evidence>
<dbReference type="InterPro" id="IPR013658">
    <property type="entry name" value="SGL"/>
</dbReference>
<dbReference type="PANTHER" id="PTHR10907">
    <property type="entry name" value="REGUCALCIN"/>
    <property type="match status" value="1"/>
</dbReference>
<dbReference type="EC" id="3.1.1.99" evidence="3"/>
<dbReference type="PANTHER" id="PTHR10907:SF47">
    <property type="entry name" value="REGUCALCIN"/>
    <property type="match status" value="1"/>
</dbReference>
<dbReference type="EMBL" id="JBFBVU010000008">
    <property type="protein sequence ID" value="MEV8466839.1"/>
    <property type="molecule type" value="Genomic_DNA"/>
</dbReference>
<protein>
    <submittedName>
        <fullName evidence="3">SMP-30/gluconolactonase/LRE family protein</fullName>
        <ecNumber evidence="3">3.1.1.99</ecNumber>
    </submittedName>
</protein>
<dbReference type="SUPFAM" id="SSF63829">
    <property type="entry name" value="Calcium-dependent phosphotriesterase"/>
    <property type="match status" value="1"/>
</dbReference>
<dbReference type="GO" id="GO:0016787">
    <property type="term" value="F:hydrolase activity"/>
    <property type="evidence" value="ECO:0007669"/>
    <property type="project" value="UniProtKB-KW"/>
</dbReference>
<dbReference type="Pfam" id="PF08450">
    <property type="entry name" value="SGL"/>
    <property type="match status" value="1"/>
</dbReference>
<organism evidence="3 4">
    <name type="scientific">Meridianimarinicoccus marinus</name>
    <dbReference type="NCBI Taxonomy" id="3231483"/>
    <lineage>
        <taxon>Bacteria</taxon>
        <taxon>Pseudomonadati</taxon>
        <taxon>Pseudomonadota</taxon>
        <taxon>Alphaproteobacteria</taxon>
        <taxon>Rhodobacterales</taxon>
        <taxon>Paracoccaceae</taxon>
        <taxon>Meridianimarinicoccus</taxon>
    </lineage>
</organism>
<keyword evidence="4" id="KW-1185">Reference proteome</keyword>
<evidence type="ECO:0000259" key="2">
    <source>
        <dbReference type="Pfam" id="PF08450"/>
    </source>
</evidence>
<sequence length="292" mass="31565">MSEPLHARLLVDCEAGLGEGVQWHRQTRRVYWTDIEGNTLWSAAETGEAVRQVALDAPLCAFAFTPDGNMLAGFADALCWLDPRSGVRRVIEPYMPDDPDTRMNDGGLDRQGRFIIGGIHTPGMAPVTPVWSVSRGRVHTILTGVGCANSTAFSPDGTRMYFADSRGPDILAYDYDTVTGTPRDPRIFATLEPGEGVPNGACVDAEGALWSAAFGGGMVQRWLPDGGRDMTVRVPVPNVTCCAIGGMKMQRLFITTARIGMRAEDLEKTPEAGGLYAVDIPVKGMPTGTYRR</sequence>
<dbReference type="RefSeq" id="WP_366192627.1">
    <property type="nucleotide sequence ID" value="NZ_JBFBVU010000008.1"/>
</dbReference>
<keyword evidence="3" id="KW-0378">Hydrolase</keyword>
<comment type="caution">
    <text evidence="3">The sequence shown here is derived from an EMBL/GenBank/DDBJ whole genome shotgun (WGS) entry which is preliminary data.</text>
</comment>
<proteinExistence type="inferred from homology"/>
<name>A0ABV3L5I4_9RHOB</name>
<feature type="domain" description="SMP-30/Gluconolactonase/LRE-like region" evidence="2">
    <location>
        <begin position="17"/>
        <end position="258"/>
    </location>
</feature>
<dbReference type="PRINTS" id="PR01790">
    <property type="entry name" value="SMP30FAMILY"/>
</dbReference>
<accession>A0ABV3L5I4</accession>
<evidence type="ECO:0000256" key="1">
    <source>
        <dbReference type="ARBA" id="ARBA00008853"/>
    </source>
</evidence>
<reference evidence="3 4" key="1">
    <citation type="submission" date="2024-07" db="EMBL/GenBank/DDBJ databases">
        <authorList>
            <person name="Kang M."/>
        </authorList>
    </citation>
    <scope>NUCLEOTIDE SEQUENCE [LARGE SCALE GENOMIC DNA]</scope>
    <source>
        <strain evidence="3 4">DFM31</strain>
    </source>
</reference>
<dbReference type="InterPro" id="IPR005511">
    <property type="entry name" value="SMP-30"/>
</dbReference>